<evidence type="ECO:0008006" key="3">
    <source>
        <dbReference type="Google" id="ProtNLM"/>
    </source>
</evidence>
<dbReference type="EMBL" id="ANAH02000009">
    <property type="protein sequence ID" value="EPX61768.1"/>
    <property type="molecule type" value="Genomic_DNA"/>
</dbReference>
<reference evidence="1" key="1">
    <citation type="submission" date="2013-05" db="EMBL/GenBank/DDBJ databases">
        <title>Genome assembly of Cystobacter fuscus DSM 2262.</title>
        <authorList>
            <person name="Sharma G."/>
            <person name="Khatri I."/>
            <person name="Kaur C."/>
            <person name="Mayilraj S."/>
            <person name="Subramanian S."/>
        </authorList>
    </citation>
    <scope>NUCLEOTIDE SEQUENCE [LARGE SCALE GENOMIC DNA]</scope>
    <source>
        <strain evidence="1">DSM 2262</strain>
    </source>
</reference>
<proteinExistence type="predicted"/>
<dbReference type="Proteomes" id="UP000011682">
    <property type="component" value="Unassembled WGS sequence"/>
</dbReference>
<dbReference type="AlphaFoldDB" id="S9QYL8"/>
<organism evidence="1 2">
    <name type="scientific">Cystobacter fuscus (strain ATCC 25194 / DSM 2262 / NBRC 100088 / M29)</name>
    <dbReference type="NCBI Taxonomy" id="1242864"/>
    <lineage>
        <taxon>Bacteria</taxon>
        <taxon>Pseudomonadati</taxon>
        <taxon>Myxococcota</taxon>
        <taxon>Myxococcia</taxon>
        <taxon>Myxococcales</taxon>
        <taxon>Cystobacterineae</taxon>
        <taxon>Archangiaceae</taxon>
        <taxon>Cystobacter</taxon>
    </lineage>
</organism>
<comment type="caution">
    <text evidence="1">The sequence shown here is derived from an EMBL/GenBank/DDBJ whole genome shotgun (WGS) entry which is preliminary data.</text>
</comment>
<accession>S9QYL8</accession>
<keyword evidence="2" id="KW-1185">Reference proteome</keyword>
<protein>
    <recommendedName>
        <fullName evidence="3">Peptidase S24/S26A/S26B/S26C domain-containing protein</fullName>
    </recommendedName>
</protein>
<gene>
    <name evidence="1" type="ORF">D187_010387</name>
</gene>
<evidence type="ECO:0000313" key="2">
    <source>
        <dbReference type="Proteomes" id="UP000011682"/>
    </source>
</evidence>
<evidence type="ECO:0000313" key="1">
    <source>
        <dbReference type="EMBL" id="EPX61768.1"/>
    </source>
</evidence>
<name>S9QYL8_CYSF2</name>
<sequence length="59" mass="6527">MVEAGDVVLVRWRGGFLLHLLKQATVDRLLIGNNVGKVNGWASRRAVLGRVVRVHPLGR</sequence>